<organism evidence="2 3">
    <name type="scientific">Plastoroseomonas arctica</name>
    <dbReference type="NCBI Taxonomy" id="1509237"/>
    <lineage>
        <taxon>Bacteria</taxon>
        <taxon>Pseudomonadati</taxon>
        <taxon>Pseudomonadota</taxon>
        <taxon>Alphaproteobacteria</taxon>
        <taxon>Acetobacterales</taxon>
        <taxon>Acetobacteraceae</taxon>
        <taxon>Plastoroseomonas</taxon>
    </lineage>
</organism>
<reference evidence="2" key="2">
    <citation type="journal article" date="2021" name="Syst. Appl. Microbiol.">
        <title>Roseomonas hellenica sp. nov., isolated from roots of wild-growing Alkanna tinctoria.</title>
        <authorList>
            <person name="Rat A."/>
            <person name="Naranjo H.D."/>
            <person name="Lebbe L."/>
            <person name="Cnockaert M."/>
            <person name="Krigas N."/>
            <person name="Grigoriadou K."/>
            <person name="Maloupa E."/>
            <person name="Willems A."/>
        </authorList>
    </citation>
    <scope>NUCLEOTIDE SEQUENCE</scope>
    <source>
        <strain evidence="2">LMG 28251</strain>
    </source>
</reference>
<proteinExistence type="predicted"/>
<dbReference type="GO" id="GO:0015689">
    <property type="term" value="P:molybdate ion transport"/>
    <property type="evidence" value="ECO:0007669"/>
    <property type="project" value="TreeGrafter"/>
</dbReference>
<dbReference type="AlphaFoldDB" id="A0AAF1KKG2"/>
<feature type="signal peptide" evidence="1">
    <location>
        <begin position="1"/>
        <end position="22"/>
    </location>
</feature>
<accession>A0AAF1KKG2</accession>
<keyword evidence="3" id="KW-1185">Reference proteome</keyword>
<dbReference type="Gene3D" id="3.40.190.10">
    <property type="entry name" value="Periplasmic binding protein-like II"/>
    <property type="match status" value="2"/>
</dbReference>
<sequence length="254" mass="25025">MADFARRAVIALGFAAIIPARAQAPLRVLCSTALQPAMGPIGAGFAQAQGSPAHVTFATTGAVLARLRAGEPFAVIIATRAALASLAGEGRVAAPSIIGIATMAVGVAIRAGQPRPDIATPEALRAALLGAGRIAYSDPASGGTSGVHFAAIVERLGLTEALRAKAVPVSGGGSVGEVVARGEADLGIQMLSELRAVPGLDLLGALPDPLGNTTPLAAGLAPGEPDAGAMAFLAFLRTPSAQDAMGASGLTVSM</sequence>
<dbReference type="GO" id="GO:0030973">
    <property type="term" value="F:molybdate ion binding"/>
    <property type="evidence" value="ECO:0007669"/>
    <property type="project" value="TreeGrafter"/>
</dbReference>
<dbReference type="PANTHER" id="PTHR30632:SF11">
    <property type="entry name" value="BLR4797 PROTEIN"/>
    <property type="match status" value="1"/>
</dbReference>
<evidence type="ECO:0000313" key="3">
    <source>
        <dbReference type="Proteomes" id="UP001196068"/>
    </source>
</evidence>
<comment type="caution">
    <text evidence="2">The sequence shown here is derived from an EMBL/GenBank/DDBJ whole genome shotgun (WGS) entry which is preliminary data.</text>
</comment>
<dbReference type="PANTHER" id="PTHR30632">
    <property type="entry name" value="MOLYBDATE-BINDING PERIPLASMIC PROTEIN"/>
    <property type="match status" value="1"/>
</dbReference>
<name>A0AAF1KKG2_9PROT</name>
<keyword evidence="1" id="KW-0732">Signal</keyword>
<dbReference type="SUPFAM" id="SSF53850">
    <property type="entry name" value="Periplasmic binding protein-like II"/>
    <property type="match status" value="1"/>
</dbReference>
<dbReference type="Pfam" id="PF13531">
    <property type="entry name" value="SBP_bac_11"/>
    <property type="match status" value="1"/>
</dbReference>
<reference evidence="2" key="1">
    <citation type="submission" date="2020-01" db="EMBL/GenBank/DDBJ databases">
        <authorList>
            <person name="Rat A."/>
        </authorList>
    </citation>
    <scope>NUCLEOTIDE SEQUENCE</scope>
    <source>
        <strain evidence="2">LMG 28251</strain>
    </source>
</reference>
<protein>
    <submittedName>
        <fullName evidence="2">ABC transporter substrate-binding protein</fullName>
    </submittedName>
</protein>
<gene>
    <name evidence="2" type="ORF">GXW79_00335</name>
</gene>
<evidence type="ECO:0000256" key="1">
    <source>
        <dbReference type="SAM" id="SignalP"/>
    </source>
</evidence>
<dbReference type="EMBL" id="JAAEDH010000001">
    <property type="protein sequence ID" value="MBR0653516.1"/>
    <property type="molecule type" value="Genomic_DNA"/>
</dbReference>
<dbReference type="Proteomes" id="UP001196068">
    <property type="component" value="Unassembled WGS sequence"/>
</dbReference>
<feature type="chain" id="PRO_5042031269" evidence="1">
    <location>
        <begin position="23"/>
        <end position="254"/>
    </location>
</feature>
<evidence type="ECO:0000313" key="2">
    <source>
        <dbReference type="EMBL" id="MBR0653516.1"/>
    </source>
</evidence>
<dbReference type="RefSeq" id="WP_211872221.1">
    <property type="nucleotide sequence ID" value="NZ_JAAEDH010000001.1"/>
</dbReference>
<dbReference type="InterPro" id="IPR050682">
    <property type="entry name" value="ModA/WtpA"/>
</dbReference>